<feature type="transmembrane region" description="Helical" evidence="1">
    <location>
        <begin position="40"/>
        <end position="61"/>
    </location>
</feature>
<dbReference type="VEuPathDB" id="FungiDB:ASPVEDRAFT_409754"/>
<evidence type="ECO:0000256" key="1">
    <source>
        <dbReference type="SAM" id="Phobius"/>
    </source>
</evidence>
<dbReference type="GeneID" id="63727755"/>
<accession>A0A1L9Q4J3</accession>
<keyword evidence="1" id="KW-0472">Membrane</keyword>
<organism evidence="2 3">
    <name type="scientific">Aspergillus versicolor CBS 583.65</name>
    <dbReference type="NCBI Taxonomy" id="1036611"/>
    <lineage>
        <taxon>Eukaryota</taxon>
        <taxon>Fungi</taxon>
        <taxon>Dikarya</taxon>
        <taxon>Ascomycota</taxon>
        <taxon>Pezizomycotina</taxon>
        <taxon>Eurotiomycetes</taxon>
        <taxon>Eurotiomycetidae</taxon>
        <taxon>Eurotiales</taxon>
        <taxon>Aspergillaceae</taxon>
        <taxon>Aspergillus</taxon>
        <taxon>Aspergillus subgen. Nidulantes</taxon>
    </lineage>
</organism>
<reference evidence="3" key="1">
    <citation type="journal article" date="2017" name="Genome Biol.">
        <title>Comparative genomics reveals high biological diversity and specific adaptations in the industrially and medically important fungal genus Aspergillus.</title>
        <authorList>
            <person name="de Vries R.P."/>
            <person name="Riley R."/>
            <person name="Wiebenga A."/>
            <person name="Aguilar-Osorio G."/>
            <person name="Amillis S."/>
            <person name="Uchima C.A."/>
            <person name="Anderluh G."/>
            <person name="Asadollahi M."/>
            <person name="Askin M."/>
            <person name="Barry K."/>
            <person name="Battaglia E."/>
            <person name="Bayram O."/>
            <person name="Benocci T."/>
            <person name="Braus-Stromeyer S.A."/>
            <person name="Caldana C."/>
            <person name="Canovas D."/>
            <person name="Cerqueira G.C."/>
            <person name="Chen F."/>
            <person name="Chen W."/>
            <person name="Choi C."/>
            <person name="Clum A."/>
            <person name="Dos Santos R.A."/>
            <person name="Damasio A.R."/>
            <person name="Diallinas G."/>
            <person name="Emri T."/>
            <person name="Fekete E."/>
            <person name="Flipphi M."/>
            <person name="Freyberg S."/>
            <person name="Gallo A."/>
            <person name="Gournas C."/>
            <person name="Habgood R."/>
            <person name="Hainaut M."/>
            <person name="Harispe M.L."/>
            <person name="Henrissat B."/>
            <person name="Hilden K.S."/>
            <person name="Hope R."/>
            <person name="Hossain A."/>
            <person name="Karabika E."/>
            <person name="Karaffa L."/>
            <person name="Karanyi Z."/>
            <person name="Krasevec N."/>
            <person name="Kuo A."/>
            <person name="Kusch H."/>
            <person name="LaButti K."/>
            <person name="Lagendijk E.L."/>
            <person name="Lapidus A."/>
            <person name="Levasseur A."/>
            <person name="Lindquist E."/>
            <person name="Lipzen A."/>
            <person name="Logrieco A.F."/>
            <person name="MacCabe A."/>
            <person name="Maekelae M.R."/>
            <person name="Malavazi I."/>
            <person name="Melin P."/>
            <person name="Meyer V."/>
            <person name="Mielnichuk N."/>
            <person name="Miskei M."/>
            <person name="Molnar A.P."/>
            <person name="Mule G."/>
            <person name="Ngan C.Y."/>
            <person name="Orejas M."/>
            <person name="Orosz E."/>
            <person name="Ouedraogo J.P."/>
            <person name="Overkamp K.M."/>
            <person name="Park H.-S."/>
            <person name="Perrone G."/>
            <person name="Piumi F."/>
            <person name="Punt P.J."/>
            <person name="Ram A.F."/>
            <person name="Ramon A."/>
            <person name="Rauscher S."/>
            <person name="Record E."/>
            <person name="Riano-Pachon D.M."/>
            <person name="Robert V."/>
            <person name="Roehrig J."/>
            <person name="Ruller R."/>
            <person name="Salamov A."/>
            <person name="Salih N.S."/>
            <person name="Samson R.A."/>
            <person name="Sandor E."/>
            <person name="Sanguinetti M."/>
            <person name="Schuetze T."/>
            <person name="Sepcic K."/>
            <person name="Shelest E."/>
            <person name="Sherlock G."/>
            <person name="Sophianopoulou V."/>
            <person name="Squina F.M."/>
            <person name="Sun H."/>
            <person name="Susca A."/>
            <person name="Todd R.B."/>
            <person name="Tsang A."/>
            <person name="Unkles S.E."/>
            <person name="van de Wiele N."/>
            <person name="van Rossen-Uffink D."/>
            <person name="Oliveira J.V."/>
            <person name="Vesth T.C."/>
            <person name="Visser J."/>
            <person name="Yu J.-H."/>
            <person name="Zhou M."/>
            <person name="Andersen M.R."/>
            <person name="Archer D.B."/>
            <person name="Baker S.E."/>
            <person name="Benoit I."/>
            <person name="Brakhage A.A."/>
            <person name="Braus G.H."/>
            <person name="Fischer R."/>
            <person name="Frisvad J.C."/>
            <person name="Goldman G.H."/>
            <person name="Houbraken J."/>
            <person name="Oakley B."/>
            <person name="Pocsi I."/>
            <person name="Scazzocchio C."/>
            <person name="Seiboth B."/>
            <person name="vanKuyk P.A."/>
            <person name="Wortman J."/>
            <person name="Dyer P.S."/>
            <person name="Grigoriev I.V."/>
        </authorList>
    </citation>
    <scope>NUCLEOTIDE SEQUENCE [LARGE SCALE GENOMIC DNA]</scope>
    <source>
        <strain evidence="3">CBS 583.65</strain>
    </source>
</reference>
<keyword evidence="1" id="KW-1133">Transmembrane helix</keyword>
<name>A0A1L9Q4J3_ASPVE</name>
<dbReference type="RefSeq" id="XP_040674452.1">
    <property type="nucleotide sequence ID" value="XM_040812244.1"/>
</dbReference>
<dbReference type="EMBL" id="KV878140">
    <property type="protein sequence ID" value="OJJ08690.1"/>
    <property type="molecule type" value="Genomic_DNA"/>
</dbReference>
<evidence type="ECO:0000313" key="2">
    <source>
        <dbReference type="EMBL" id="OJJ08690.1"/>
    </source>
</evidence>
<dbReference type="AlphaFoldDB" id="A0A1L9Q4J3"/>
<sequence length="104" mass="11788">MRESPGAKVFPQSVFLLPASWLLVTSNNLRIPEYHLPPSWVTGILLGPLLCLGGLGVWWLFAEYKWVVLSVFVRLWSSRLCQPTIFFRVSRVGCWSAPPPRFSG</sequence>
<keyword evidence="1" id="KW-0812">Transmembrane</keyword>
<proteinExistence type="predicted"/>
<dbReference type="Proteomes" id="UP000184073">
    <property type="component" value="Unassembled WGS sequence"/>
</dbReference>
<protein>
    <submittedName>
        <fullName evidence="2">Uncharacterized protein</fullName>
    </submittedName>
</protein>
<gene>
    <name evidence="2" type="ORF">ASPVEDRAFT_409754</name>
</gene>
<keyword evidence="3" id="KW-1185">Reference proteome</keyword>
<evidence type="ECO:0000313" key="3">
    <source>
        <dbReference type="Proteomes" id="UP000184073"/>
    </source>
</evidence>